<protein>
    <submittedName>
        <fullName evidence="3">DNA polymerase ligase N-terminal domain-containing protein</fullName>
    </submittedName>
</protein>
<feature type="region of interest" description="Disordered" evidence="1">
    <location>
        <begin position="163"/>
        <end position="198"/>
    </location>
</feature>
<keyword evidence="3" id="KW-0436">Ligase</keyword>
<dbReference type="Pfam" id="PF13298">
    <property type="entry name" value="LigD_N"/>
    <property type="match status" value="1"/>
</dbReference>
<proteinExistence type="predicted"/>
<organism evidence="3 4">
    <name type="scientific">Streptomyces litmocidini</name>
    <dbReference type="NCBI Taxonomy" id="67318"/>
    <lineage>
        <taxon>Bacteria</taxon>
        <taxon>Bacillati</taxon>
        <taxon>Actinomycetota</taxon>
        <taxon>Actinomycetes</taxon>
        <taxon>Kitasatosporales</taxon>
        <taxon>Streptomycetaceae</taxon>
        <taxon>Streptomyces</taxon>
    </lineage>
</organism>
<evidence type="ECO:0000313" key="3">
    <source>
        <dbReference type="EMBL" id="MFI1714613.1"/>
    </source>
</evidence>
<name>A0ABW7U793_9ACTN</name>
<feature type="domain" description="DNA ligase D 3'-phosphoesterase" evidence="2">
    <location>
        <begin position="39"/>
        <end position="104"/>
    </location>
</feature>
<evidence type="ECO:0000256" key="1">
    <source>
        <dbReference type="SAM" id="MobiDB-lite"/>
    </source>
</evidence>
<feature type="compositionally biased region" description="Basic and acidic residues" evidence="1">
    <location>
        <begin position="8"/>
        <end position="23"/>
    </location>
</feature>
<dbReference type="RefSeq" id="WP_398709133.1">
    <property type="nucleotide sequence ID" value="NZ_JBIRUI010000005.1"/>
</dbReference>
<feature type="compositionally biased region" description="Basic and acidic residues" evidence="1">
    <location>
        <begin position="70"/>
        <end position="82"/>
    </location>
</feature>
<keyword evidence="4" id="KW-1185">Reference proteome</keyword>
<feature type="compositionally biased region" description="Basic and acidic residues" evidence="1">
    <location>
        <begin position="176"/>
        <end position="198"/>
    </location>
</feature>
<sequence length="198" mass="22172">MSGPDALTEYRRRRDFRKTREPRGAGGTGSGREPGFVVQIHDASTLHFDFRLEADGVLKSWSVPKGPSGDPHDRRPAMPTEDHPLEYRHFEGTIAGGEYGAGMSVLDRLPEAQRERLRTTGTMGREQPVLAVFSDRRTFDDDMLFERKPDGVRAVAIHEGDLLSPDGRRTTALPLRARESLPRDGERPTDVIRERGTP</sequence>
<gene>
    <name evidence="3" type="ORF">ACH407_13710</name>
</gene>
<feature type="region of interest" description="Disordered" evidence="1">
    <location>
        <begin position="1"/>
        <end position="37"/>
    </location>
</feature>
<dbReference type="GO" id="GO:0016874">
    <property type="term" value="F:ligase activity"/>
    <property type="evidence" value="ECO:0007669"/>
    <property type="project" value="UniProtKB-KW"/>
</dbReference>
<comment type="caution">
    <text evidence="3">The sequence shown here is derived from an EMBL/GenBank/DDBJ whole genome shotgun (WGS) entry which is preliminary data.</text>
</comment>
<dbReference type="PANTHER" id="PTHR39465">
    <property type="entry name" value="DNA LIGASE D, 3'-PHOSPHOESTERASE DOMAIN"/>
    <property type="match status" value="1"/>
</dbReference>
<feature type="region of interest" description="Disordered" evidence="1">
    <location>
        <begin position="60"/>
        <end position="82"/>
    </location>
</feature>
<dbReference type="InterPro" id="IPR014144">
    <property type="entry name" value="LigD_PE_domain"/>
</dbReference>
<dbReference type="Proteomes" id="UP001611339">
    <property type="component" value="Unassembled WGS sequence"/>
</dbReference>
<reference evidence="3 4" key="1">
    <citation type="submission" date="2024-10" db="EMBL/GenBank/DDBJ databases">
        <title>The Natural Products Discovery Center: Release of the First 8490 Sequenced Strains for Exploring Actinobacteria Biosynthetic Diversity.</title>
        <authorList>
            <person name="Kalkreuter E."/>
            <person name="Kautsar S.A."/>
            <person name="Yang D."/>
            <person name="Bader C.D."/>
            <person name="Teijaro C.N."/>
            <person name="Fluegel L."/>
            <person name="Davis C.M."/>
            <person name="Simpson J.R."/>
            <person name="Lauterbach L."/>
            <person name="Steele A.D."/>
            <person name="Gui C."/>
            <person name="Meng S."/>
            <person name="Li G."/>
            <person name="Viehrig K."/>
            <person name="Ye F."/>
            <person name="Su P."/>
            <person name="Kiefer A.F."/>
            <person name="Nichols A."/>
            <person name="Cepeda A.J."/>
            <person name="Yan W."/>
            <person name="Fan B."/>
            <person name="Jiang Y."/>
            <person name="Adhikari A."/>
            <person name="Zheng C.-J."/>
            <person name="Schuster L."/>
            <person name="Cowan T.M."/>
            <person name="Smanski M.J."/>
            <person name="Chevrette M.G."/>
            <person name="De Carvalho L.P.S."/>
            <person name="Shen B."/>
        </authorList>
    </citation>
    <scope>NUCLEOTIDE SEQUENCE [LARGE SCALE GENOMIC DNA]</scope>
    <source>
        <strain evidence="3 4">NPDC020602</strain>
    </source>
</reference>
<dbReference type="PANTHER" id="PTHR39465:SF1">
    <property type="entry name" value="DNA LIGASE D 3'-PHOSPHOESTERASE DOMAIN-CONTAINING PROTEIN"/>
    <property type="match status" value="1"/>
</dbReference>
<accession>A0ABW7U793</accession>
<evidence type="ECO:0000313" key="4">
    <source>
        <dbReference type="Proteomes" id="UP001611339"/>
    </source>
</evidence>
<evidence type="ECO:0000259" key="2">
    <source>
        <dbReference type="Pfam" id="PF13298"/>
    </source>
</evidence>
<dbReference type="EMBL" id="JBIRUI010000005">
    <property type="protein sequence ID" value="MFI1714613.1"/>
    <property type="molecule type" value="Genomic_DNA"/>
</dbReference>